<accession>A0A0S4MIZ8</accession>
<dbReference type="EMBL" id="LN902841">
    <property type="protein sequence ID" value="CUT98533.1"/>
    <property type="molecule type" value="Genomic_DNA"/>
</dbReference>
<evidence type="ECO:0000313" key="3">
    <source>
        <dbReference type="Proteomes" id="UP000017246"/>
    </source>
</evidence>
<protein>
    <submittedName>
        <fullName evidence="2">C2h2 transcription factor</fullName>
    </submittedName>
</protein>
<dbReference type="AlphaFoldDB" id="A0A0S4MIZ8"/>
<keyword evidence="3" id="KW-1185">Reference proteome</keyword>
<reference evidence="2" key="1">
    <citation type="journal article" date="2013" name="Nature">
        <title>The genomes of four tapeworm species reveal adaptations to parasitism.</title>
        <authorList>
            <person name="Tsai I.J."/>
            <person name="Zarowiecki M."/>
            <person name="Holroyd N."/>
            <person name="Garciarrubio A."/>
            <person name="Sanchez-Flores A."/>
            <person name="Brooks K.L."/>
            <person name="Tracey A."/>
            <person name="Bobes R.J."/>
            <person name="Fragoso G."/>
            <person name="Sciutto E."/>
            <person name="Aslett M."/>
            <person name="Beasley H."/>
            <person name="Bennett H.M."/>
            <person name="Cai J."/>
            <person name="Camicia F."/>
            <person name="Clark R."/>
            <person name="Cucher M."/>
            <person name="De Silva N."/>
            <person name="Day T.A."/>
            <person name="Deplazes P."/>
            <person name="Estrada K."/>
            <person name="Fernandez C."/>
            <person name="Holland P.W."/>
            <person name="Hou J."/>
            <person name="Hu S."/>
            <person name="Huckvale T."/>
            <person name="Hung S.S."/>
            <person name="Kamenetzky L."/>
            <person name="Keane J.A."/>
            <person name="Kiss F."/>
            <person name="Koziol U."/>
            <person name="Lambert O."/>
            <person name="Liu K."/>
            <person name="Luo X."/>
            <person name="Luo Y."/>
            <person name="Macchiaroli N."/>
            <person name="Nichol S."/>
            <person name="Paps J."/>
            <person name="Parkinson J."/>
            <person name="Pouchkina-Stantcheva N."/>
            <person name="Riddiford N."/>
            <person name="Rosenzvit M."/>
            <person name="Salinas G."/>
            <person name="Wasmuth J.D."/>
            <person name="Zamanian M."/>
            <person name="Zheng Y."/>
            <person name="Cai X."/>
            <person name="Soberon X."/>
            <person name="Olson P.D."/>
            <person name="Laclette J.P."/>
            <person name="Brehm K."/>
            <person name="Berriman M."/>
            <person name="Garciarrubio A."/>
            <person name="Bobes R.J."/>
            <person name="Fragoso G."/>
            <person name="Sanchez-Flores A."/>
            <person name="Estrada K."/>
            <person name="Cevallos M.A."/>
            <person name="Morett E."/>
            <person name="Gonzalez V."/>
            <person name="Portillo T."/>
            <person name="Ochoa-Leyva A."/>
            <person name="Jose M.V."/>
            <person name="Sciutto E."/>
            <person name="Landa A."/>
            <person name="Jimenez L."/>
            <person name="Valdes V."/>
            <person name="Carrero J.C."/>
            <person name="Larralde C."/>
            <person name="Morales-Montor J."/>
            <person name="Limon-Lason J."/>
            <person name="Soberon X."/>
            <person name="Laclette J.P."/>
        </authorList>
    </citation>
    <scope>NUCLEOTIDE SEQUENCE [LARGE SCALE GENOMIC DNA]</scope>
</reference>
<feature type="transmembrane region" description="Helical" evidence="1">
    <location>
        <begin position="90"/>
        <end position="115"/>
    </location>
</feature>
<keyword evidence="1" id="KW-0472">Membrane</keyword>
<evidence type="ECO:0000313" key="2">
    <source>
        <dbReference type="EMBL" id="CUT98533.1"/>
    </source>
</evidence>
<evidence type="ECO:0000256" key="1">
    <source>
        <dbReference type="SAM" id="Phobius"/>
    </source>
</evidence>
<dbReference type="Proteomes" id="UP000017246">
    <property type="component" value="Unassembled WGS sequence"/>
</dbReference>
<proteinExistence type="predicted"/>
<sequence>MPTISTQTDRPYYEFREDQADQKLYTNASFGQSPSGKIGDATSVAVESKLDPKGQLANPDRCIWHRTREVNRGDCQRRRSKGERDYHCSWATIVALLALLHIGSTHCASVLCLLLPSLKYRGATMSSRLMHFPPFKEKTHAKPKQ</sequence>
<keyword evidence="1" id="KW-0812">Transmembrane</keyword>
<name>A0A0S4MIZ8_ECHMU</name>
<reference evidence="2" key="2">
    <citation type="submission" date="2015-11" db="EMBL/GenBank/DDBJ databases">
        <authorList>
            <person name="Zhang Y."/>
            <person name="Guo Z."/>
        </authorList>
    </citation>
    <scope>NUCLEOTIDE SEQUENCE</scope>
</reference>
<keyword evidence="1" id="KW-1133">Transmembrane helix</keyword>
<organism evidence="2 3">
    <name type="scientific">Echinococcus multilocularis</name>
    <name type="common">Fox tapeworm</name>
    <dbReference type="NCBI Taxonomy" id="6211"/>
    <lineage>
        <taxon>Eukaryota</taxon>
        <taxon>Metazoa</taxon>
        <taxon>Spiralia</taxon>
        <taxon>Lophotrochozoa</taxon>
        <taxon>Platyhelminthes</taxon>
        <taxon>Cestoda</taxon>
        <taxon>Eucestoda</taxon>
        <taxon>Cyclophyllidea</taxon>
        <taxon>Taeniidae</taxon>
        <taxon>Echinococcus</taxon>
    </lineage>
</organism>